<evidence type="ECO:0000313" key="10">
    <source>
        <dbReference type="EMBL" id="GGO66109.1"/>
    </source>
</evidence>
<accession>A0ABQ2N4L9</accession>
<dbReference type="SUPFAM" id="SSF161098">
    <property type="entry name" value="MetI-like"/>
    <property type="match status" value="1"/>
</dbReference>
<dbReference type="Pfam" id="PF00528">
    <property type="entry name" value="BPD_transp_1"/>
    <property type="match status" value="1"/>
</dbReference>
<comment type="caution">
    <text evidence="10">The sequence shown here is derived from an EMBL/GenBank/DDBJ whole genome shotgun (WGS) entry which is preliminary data.</text>
</comment>
<feature type="compositionally biased region" description="Pro residues" evidence="8">
    <location>
        <begin position="11"/>
        <end position="23"/>
    </location>
</feature>
<feature type="region of interest" description="Disordered" evidence="8">
    <location>
        <begin position="1"/>
        <end position="39"/>
    </location>
</feature>
<keyword evidence="4 7" id="KW-0812">Transmembrane</keyword>
<evidence type="ECO:0000256" key="7">
    <source>
        <dbReference type="RuleBase" id="RU363032"/>
    </source>
</evidence>
<gene>
    <name evidence="10" type="ORF">GCM10010910_24810</name>
</gene>
<dbReference type="Gene3D" id="1.10.3720.10">
    <property type="entry name" value="MetI-like"/>
    <property type="match status" value="1"/>
</dbReference>
<evidence type="ECO:0000256" key="1">
    <source>
        <dbReference type="ARBA" id="ARBA00004651"/>
    </source>
</evidence>
<evidence type="ECO:0000256" key="8">
    <source>
        <dbReference type="SAM" id="MobiDB-lite"/>
    </source>
</evidence>
<feature type="transmembrane region" description="Helical" evidence="7">
    <location>
        <begin position="246"/>
        <end position="267"/>
    </location>
</feature>
<organism evidence="10 11">
    <name type="scientific">Microbacterium nanhaiense</name>
    <dbReference type="NCBI Taxonomy" id="1301026"/>
    <lineage>
        <taxon>Bacteria</taxon>
        <taxon>Bacillati</taxon>
        <taxon>Actinomycetota</taxon>
        <taxon>Actinomycetes</taxon>
        <taxon>Micrococcales</taxon>
        <taxon>Microbacteriaceae</taxon>
        <taxon>Microbacterium</taxon>
    </lineage>
</organism>
<reference evidence="11" key="1">
    <citation type="journal article" date="2019" name="Int. J. Syst. Evol. Microbiol.">
        <title>The Global Catalogue of Microorganisms (GCM) 10K type strain sequencing project: providing services to taxonomists for standard genome sequencing and annotation.</title>
        <authorList>
            <consortium name="The Broad Institute Genomics Platform"/>
            <consortium name="The Broad Institute Genome Sequencing Center for Infectious Disease"/>
            <person name="Wu L."/>
            <person name="Ma J."/>
        </authorList>
    </citation>
    <scope>NUCLEOTIDE SEQUENCE [LARGE SCALE GENOMIC DNA]</scope>
    <source>
        <strain evidence="11">CGMCC 4.7181</strain>
    </source>
</reference>
<feature type="transmembrane region" description="Helical" evidence="7">
    <location>
        <begin position="301"/>
        <end position="321"/>
    </location>
</feature>
<protein>
    <submittedName>
        <fullName evidence="10">Glycerol-3-phosphate ABC transporter permease</fullName>
    </submittedName>
</protein>
<evidence type="ECO:0000259" key="9">
    <source>
        <dbReference type="PROSITE" id="PS50928"/>
    </source>
</evidence>
<keyword evidence="11" id="KW-1185">Reference proteome</keyword>
<evidence type="ECO:0000256" key="4">
    <source>
        <dbReference type="ARBA" id="ARBA00022692"/>
    </source>
</evidence>
<proteinExistence type="inferred from homology"/>
<name>A0ABQ2N4L9_9MICO</name>
<feature type="domain" description="ABC transmembrane type-1" evidence="9">
    <location>
        <begin position="106"/>
        <end position="320"/>
    </location>
</feature>
<keyword evidence="2 7" id="KW-0813">Transport</keyword>
<feature type="transmembrane region" description="Helical" evidence="7">
    <location>
        <begin position="45"/>
        <end position="64"/>
    </location>
</feature>
<evidence type="ECO:0000256" key="2">
    <source>
        <dbReference type="ARBA" id="ARBA00022448"/>
    </source>
</evidence>
<dbReference type="EMBL" id="BMMQ01000008">
    <property type="protein sequence ID" value="GGO66109.1"/>
    <property type="molecule type" value="Genomic_DNA"/>
</dbReference>
<comment type="similarity">
    <text evidence="7">Belongs to the binding-protein-dependent transport system permease family.</text>
</comment>
<dbReference type="InterPro" id="IPR035906">
    <property type="entry name" value="MetI-like_sf"/>
</dbReference>
<comment type="subcellular location">
    <subcellularLocation>
        <location evidence="1 7">Cell membrane</location>
        <topology evidence="1 7">Multi-pass membrane protein</topology>
    </subcellularLocation>
</comment>
<evidence type="ECO:0000256" key="5">
    <source>
        <dbReference type="ARBA" id="ARBA00022989"/>
    </source>
</evidence>
<dbReference type="InterPro" id="IPR051393">
    <property type="entry name" value="ABC_transporter_permease"/>
</dbReference>
<feature type="transmembrane region" description="Helical" evidence="7">
    <location>
        <begin position="192"/>
        <end position="213"/>
    </location>
</feature>
<dbReference type="PANTHER" id="PTHR30193:SF37">
    <property type="entry name" value="INNER MEMBRANE ABC TRANSPORTER PERMEASE PROTEIN YCJO"/>
    <property type="match status" value="1"/>
</dbReference>
<evidence type="ECO:0000313" key="11">
    <source>
        <dbReference type="Proteomes" id="UP000638043"/>
    </source>
</evidence>
<feature type="transmembrane region" description="Helical" evidence="7">
    <location>
        <begin position="142"/>
        <end position="164"/>
    </location>
</feature>
<dbReference type="InterPro" id="IPR000515">
    <property type="entry name" value="MetI-like"/>
</dbReference>
<feature type="compositionally biased region" description="Basic residues" evidence="8">
    <location>
        <begin position="30"/>
        <end position="39"/>
    </location>
</feature>
<dbReference type="Proteomes" id="UP000638043">
    <property type="component" value="Unassembled WGS sequence"/>
</dbReference>
<evidence type="ECO:0000256" key="6">
    <source>
        <dbReference type="ARBA" id="ARBA00023136"/>
    </source>
</evidence>
<dbReference type="PANTHER" id="PTHR30193">
    <property type="entry name" value="ABC TRANSPORTER PERMEASE PROTEIN"/>
    <property type="match status" value="1"/>
</dbReference>
<evidence type="ECO:0000256" key="3">
    <source>
        <dbReference type="ARBA" id="ARBA00022475"/>
    </source>
</evidence>
<sequence>MFTPVLERPEAPAPARIPAPADPVAPAGRAGRRSTRPARRRRRGIAPYLYLLPALAMLLLWTYWPLAQTFELSVYDWNLLPTSPREFVGLENFVEVVTLPEMQRAVGNTVLYTVAFAVFSLVLPLIIALLSQHVRGRWKTFYQALIFVPYLLTPVATAAVWRWLFAPNGGTIPTVMSYFGADIGNVFRDPSMALWAIVVMVGWQMLGFGVLVVSAGMAGISPEYAQAAGLDGAGPLTVIRRITLPLLSPTLVFLGLMTVLLAAQWTYPMIDVLTKGGPSNSTTNIYYILYQFGFQNFDSGLSSAAGVLFFLVFGAIAMIYLRLTEKFSFYDD</sequence>
<keyword evidence="5 7" id="KW-1133">Transmembrane helix</keyword>
<dbReference type="PROSITE" id="PS50928">
    <property type="entry name" value="ABC_TM1"/>
    <property type="match status" value="1"/>
</dbReference>
<dbReference type="CDD" id="cd06261">
    <property type="entry name" value="TM_PBP2"/>
    <property type="match status" value="1"/>
</dbReference>
<dbReference type="RefSeq" id="WP_188702347.1">
    <property type="nucleotide sequence ID" value="NZ_BMMQ01000008.1"/>
</dbReference>
<keyword evidence="3" id="KW-1003">Cell membrane</keyword>
<keyword evidence="6 7" id="KW-0472">Membrane</keyword>
<feature type="transmembrane region" description="Helical" evidence="7">
    <location>
        <begin position="110"/>
        <end position="130"/>
    </location>
</feature>